<dbReference type="Proteomes" id="UP000001307">
    <property type="component" value="Unassembled WGS sequence"/>
</dbReference>
<name>E4WZ11_OIKDI</name>
<feature type="domain" description="Acyltransferase 3" evidence="4">
    <location>
        <begin position="399"/>
        <end position="794"/>
    </location>
</feature>
<feature type="transmembrane region" description="Helical" evidence="2">
    <location>
        <begin position="776"/>
        <end position="796"/>
    </location>
</feature>
<gene>
    <name evidence="5" type="ORF">GSOID_T00013157001</name>
</gene>
<dbReference type="OrthoDB" id="207378at2759"/>
<proteinExistence type="predicted"/>
<keyword evidence="2" id="KW-1133">Transmembrane helix</keyword>
<feature type="transmembrane region" description="Helical" evidence="2">
    <location>
        <begin position="744"/>
        <end position="769"/>
    </location>
</feature>
<dbReference type="PANTHER" id="PTHR11161">
    <property type="entry name" value="O-ACYLTRANSFERASE"/>
    <property type="match status" value="1"/>
</dbReference>
<feature type="transmembrane region" description="Helical" evidence="2">
    <location>
        <begin position="582"/>
        <end position="603"/>
    </location>
</feature>
<feature type="transmembrane region" description="Helical" evidence="2">
    <location>
        <begin position="403"/>
        <end position="424"/>
    </location>
</feature>
<feature type="transmembrane region" description="Helical" evidence="2">
    <location>
        <begin position="348"/>
        <end position="368"/>
    </location>
</feature>
<evidence type="ECO:0000256" key="3">
    <source>
        <dbReference type="SAM" id="SignalP"/>
    </source>
</evidence>
<dbReference type="InterPro" id="IPR052728">
    <property type="entry name" value="O2_lipid_transport_reg"/>
</dbReference>
<dbReference type="GO" id="GO:0016747">
    <property type="term" value="F:acyltransferase activity, transferring groups other than amino-acyl groups"/>
    <property type="evidence" value="ECO:0007669"/>
    <property type="project" value="InterPro"/>
</dbReference>
<feature type="transmembrane region" description="Helical" evidence="2">
    <location>
        <begin position="808"/>
        <end position="830"/>
    </location>
</feature>
<feature type="transmembrane region" description="Helical" evidence="2">
    <location>
        <begin position="556"/>
        <end position="575"/>
    </location>
</feature>
<dbReference type="AlphaFoldDB" id="E4WZ11"/>
<accession>E4WZ11</accession>
<evidence type="ECO:0000313" key="6">
    <source>
        <dbReference type="Proteomes" id="UP000001307"/>
    </source>
</evidence>
<evidence type="ECO:0000313" key="5">
    <source>
        <dbReference type="EMBL" id="CBY22406.1"/>
    </source>
</evidence>
<feature type="compositionally biased region" description="Basic and acidic residues" evidence="1">
    <location>
        <begin position="860"/>
        <end position="877"/>
    </location>
</feature>
<keyword evidence="6" id="KW-1185">Reference proteome</keyword>
<organism evidence="5">
    <name type="scientific">Oikopleura dioica</name>
    <name type="common">Tunicate</name>
    <dbReference type="NCBI Taxonomy" id="34765"/>
    <lineage>
        <taxon>Eukaryota</taxon>
        <taxon>Metazoa</taxon>
        <taxon>Chordata</taxon>
        <taxon>Tunicata</taxon>
        <taxon>Appendicularia</taxon>
        <taxon>Copelata</taxon>
        <taxon>Oikopleuridae</taxon>
        <taxon>Oikopleura</taxon>
    </lineage>
</organism>
<keyword evidence="2" id="KW-0812">Transmembrane</keyword>
<feature type="transmembrane region" description="Helical" evidence="2">
    <location>
        <begin position="669"/>
        <end position="693"/>
    </location>
</feature>
<protein>
    <recommendedName>
        <fullName evidence="4">Acyltransferase 3 domain-containing protein</fullName>
    </recommendedName>
</protein>
<feature type="transmembrane region" description="Helical" evidence="2">
    <location>
        <begin position="632"/>
        <end position="649"/>
    </location>
</feature>
<feature type="region of interest" description="Disordered" evidence="1">
    <location>
        <begin position="856"/>
        <end position="897"/>
    </location>
</feature>
<sequence length="897" mass="102131">MIFIFLLISLAFGEASDIKKLVERFEKHEKVQAKYNPLGIKKSDFGDVFDKEEIMEELSRFDETEVMNERADQWKCGLEEGWEERINSWYKYAAENQTDHILWNGYLSTLLKNADFDKERCINALRAFDDDLHGDDWINGALNPAKIMCSSWGYKGGELNQPQNFLKKYSTSEYANFAAKTTQCYFAKRYDKSGNLLYSGEYAHEASFGALEAMRNIIALGAEDYMNCSSECTEKGIELGLNATSDEVSNCPSTNCGLRLSTGKLGLCYPAQCTPIEILLARKNIRDAKFDEIFMTNQGNYHENMFFDKEETPWVNRASEVAWIKMAAGITRIVKYVEPIYRVPKGTMIASAVVFCSYAAFLLVVSFFPASKFRALKAFHVPTNYLSMVDISRPAKAIRCIDGIRVMSIWWVLMGHILTQLFSLEENLSEVSLRLRENSFMRSLVNALPSVDSFFLMGGLLMAYLGTEKTIKASKRPLGFVIAFSFNIINRWMRLVPVILLGIWLQVAILPLFGQGLGQITSNIMGAACLADNMFSKTIFFVMAFYDEGAACLGHVWYLGCEFWYAAIFPLNAALYGVHKALGVTFTVLLSIGSISWCWYQSIIHNTTPYQQLRLPPVVEQDMANDTYMRPWARYDAYGVGILFGWLILAERKGNGFKNFVKNNKIVGYMVVIALWFLSLFLLYFTIFGFSGWCFLVDFENLWDKRIDLYYESLDPTSSIKWDYITGCSSTNDSSAAWNALHRAVWAFALGLLIFLCDSGFGFTINSFLSFTGWNIFAKTSFAFYIVHYSMIVVQQQSEQTMIIVDEYWITCTFIHLMTLTTAIAALIYISFELPMAKLWGIVFGFLQGLTAPRQQTKTGAEKKEELSEDLEKHDDDNVSSEVDEELEMSMQKVEKK</sequence>
<evidence type="ECO:0000256" key="1">
    <source>
        <dbReference type="SAM" id="MobiDB-lite"/>
    </source>
</evidence>
<feature type="transmembrane region" description="Helical" evidence="2">
    <location>
        <begin position="499"/>
        <end position="517"/>
    </location>
</feature>
<dbReference type="InterPro" id="IPR002656">
    <property type="entry name" value="Acyl_transf_3_dom"/>
</dbReference>
<evidence type="ECO:0000259" key="4">
    <source>
        <dbReference type="Pfam" id="PF01757"/>
    </source>
</evidence>
<keyword evidence="3" id="KW-0732">Signal</keyword>
<feature type="signal peptide" evidence="3">
    <location>
        <begin position="1"/>
        <end position="15"/>
    </location>
</feature>
<dbReference type="EMBL" id="FN653019">
    <property type="protein sequence ID" value="CBY22406.1"/>
    <property type="molecule type" value="Genomic_DNA"/>
</dbReference>
<evidence type="ECO:0000256" key="2">
    <source>
        <dbReference type="SAM" id="Phobius"/>
    </source>
</evidence>
<dbReference type="PANTHER" id="PTHR11161:SF0">
    <property type="entry name" value="O-ACYLTRANSFERASE LIKE PROTEIN"/>
    <property type="match status" value="1"/>
</dbReference>
<keyword evidence="2" id="KW-0472">Membrane</keyword>
<feature type="chain" id="PRO_5012519681" description="Acyltransferase 3 domain-containing protein" evidence="3">
    <location>
        <begin position="16"/>
        <end position="897"/>
    </location>
</feature>
<dbReference type="InParanoid" id="E4WZ11"/>
<feature type="compositionally biased region" description="Acidic residues" evidence="1">
    <location>
        <begin position="878"/>
        <end position="888"/>
    </location>
</feature>
<reference evidence="5" key="1">
    <citation type="journal article" date="2010" name="Science">
        <title>Plasticity of animal genome architecture unmasked by rapid evolution of a pelagic tunicate.</title>
        <authorList>
            <person name="Denoeud F."/>
            <person name="Henriet S."/>
            <person name="Mungpakdee S."/>
            <person name="Aury J.M."/>
            <person name="Da Silva C."/>
            <person name="Brinkmann H."/>
            <person name="Mikhaleva J."/>
            <person name="Olsen L.C."/>
            <person name="Jubin C."/>
            <person name="Canestro C."/>
            <person name="Bouquet J.M."/>
            <person name="Danks G."/>
            <person name="Poulain J."/>
            <person name="Campsteijn C."/>
            <person name="Adamski M."/>
            <person name="Cross I."/>
            <person name="Yadetie F."/>
            <person name="Muffato M."/>
            <person name="Louis A."/>
            <person name="Butcher S."/>
            <person name="Tsagkogeorga G."/>
            <person name="Konrad A."/>
            <person name="Singh S."/>
            <person name="Jensen M.F."/>
            <person name="Cong E.H."/>
            <person name="Eikeseth-Otteraa H."/>
            <person name="Noel B."/>
            <person name="Anthouard V."/>
            <person name="Porcel B.M."/>
            <person name="Kachouri-Lafond R."/>
            <person name="Nishino A."/>
            <person name="Ugolini M."/>
            <person name="Chourrout P."/>
            <person name="Nishida H."/>
            <person name="Aasland R."/>
            <person name="Huzurbazar S."/>
            <person name="Westhof E."/>
            <person name="Delsuc F."/>
            <person name="Lehrach H."/>
            <person name="Reinhardt R."/>
            <person name="Weissenbach J."/>
            <person name="Roy S.W."/>
            <person name="Artiguenave F."/>
            <person name="Postlethwait J.H."/>
            <person name="Manak J.R."/>
            <person name="Thompson E.M."/>
            <person name="Jaillon O."/>
            <person name="Du Pasquier L."/>
            <person name="Boudinot P."/>
            <person name="Liberles D.A."/>
            <person name="Volff J.N."/>
            <person name="Philippe H."/>
            <person name="Lenhard B."/>
            <person name="Roest Crollius H."/>
            <person name="Wincker P."/>
            <person name="Chourrout D."/>
        </authorList>
    </citation>
    <scope>NUCLEOTIDE SEQUENCE [LARGE SCALE GENOMIC DNA]</scope>
</reference>
<feature type="transmembrane region" description="Helical" evidence="2">
    <location>
        <begin position="444"/>
        <end position="465"/>
    </location>
</feature>
<dbReference type="Pfam" id="PF01757">
    <property type="entry name" value="Acyl_transf_3"/>
    <property type="match status" value="1"/>
</dbReference>